<protein>
    <submittedName>
        <fullName evidence="1">Uncharacterized protein</fullName>
    </submittedName>
</protein>
<keyword evidence="2" id="KW-1185">Reference proteome</keyword>
<evidence type="ECO:0000313" key="2">
    <source>
        <dbReference type="Proteomes" id="UP000623681"/>
    </source>
</evidence>
<organism evidence="1 2">
    <name type="scientific">Clostridium paridis</name>
    <dbReference type="NCBI Taxonomy" id="2803863"/>
    <lineage>
        <taxon>Bacteria</taxon>
        <taxon>Bacillati</taxon>
        <taxon>Bacillota</taxon>
        <taxon>Clostridia</taxon>
        <taxon>Eubacteriales</taxon>
        <taxon>Clostridiaceae</taxon>
        <taxon>Clostridium</taxon>
    </lineage>
</organism>
<sequence>MNLLKYLISKKYREVYSNEYTRKIIEKYNNEISAIEDIYRTIEIEKRSKAA</sequence>
<dbReference type="AlphaFoldDB" id="A0A937K637"/>
<evidence type="ECO:0000313" key="1">
    <source>
        <dbReference type="EMBL" id="MBL4933824.1"/>
    </source>
</evidence>
<reference evidence="1" key="1">
    <citation type="submission" date="2021-01" db="EMBL/GenBank/DDBJ databases">
        <title>Genome public.</title>
        <authorList>
            <person name="Liu C."/>
            <person name="Sun Q."/>
        </authorList>
    </citation>
    <scope>NUCLEOTIDE SEQUENCE</scope>
    <source>
        <strain evidence="1">YIM B02565</strain>
    </source>
</reference>
<name>A0A937K637_9CLOT</name>
<comment type="caution">
    <text evidence="1">The sequence shown here is derived from an EMBL/GenBank/DDBJ whole genome shotgun (WGS) entry which is preliminary data.</text>
</comment>
<proteinExistence type="predicted"/>
<accession>A0A937K637</accession>
<gene>
    <name evidence="1" type="ORF">JK634_18735</name>
</gene>
<dbReference type="RefSeq" id="WP_202769288.1">
    <property type="nucleotide sequence ID" value="NZ_JAESWA010000028.1"/>
</dbReference>
<dbReference type="EMBL" id="JAESWA010000028">
    <property type="protein sequence ID" value="MBL4933824.1"/>
    <property type="molecule type" value="Genomic_DNA"/>
</dbReference>
<dbReference type="Proteomes" id="UP000623681">
    <property type="component" value="Unassembled WGS sequence"/>
</dbReference>